<dbReference type="InterPro" id="IPR000719">
    <property type="entry name" value="Prot_kinase_dom"/>
</dbReference>
<dbReference type="InterPro" id="IPR011009">
    <property type="entry name" value="Kinase-like_dom_sf"/>
</dbReference>
<keyword evidence="3" id="KW-0418">Kinase</keyword>
<sequence length="588" mass="65951">MSTIYDNWERLVAAVRRKEQLWQLFHEDSRTPSILSDDSSSSSSFGLGSFDVGNSSPFQKALPKLVLISDFSPAFGVNDLCAASAKLLGKGTFGSSYLAATDNGVKIVVKRLKLVSISEQDFKRHMDIVGNVRHENVAPLRAYSSSKDEQLMLYHYYSEGSVYALLHGQTSGNRARIDWEARLKIAIGAARGIAEIHRENGGKLFHGNIKSSNIFLNQQQYGCVSDLGLTNVIGTTFMPNAQCYAPEVKSTQNTSQESDVYSFGIVLLQLLTRKFTAHVPGGPEPVDLVKLVGSVESIERARDAPTFDLKDMLRASVELLGAGNFGTCSKASLENGYTMVVKRLGCLFLRYTVFEQHIKVISRMRQENVADIRAYYFPEMKISWCMIIFRTVYLLYYMVRKTESVTPKSESDWKPLDWESRLRIAVGAARGIAHIHRQDQWKLVHGNIKSSNIFVNRQKQGIVSDASLGKLMIVNSEPNSGYRAPEVTDARKVSQASDVYSFGVVLLELVSGRKSQHTTPDGEIISLVDWVQSFLHDERVSKMFDLELRKYQNEERAMVRMLQIAMDCVAVVPERRPRMPVVRGVNGY</sequence>
<keyword evidence="1" id="KW-0547">Nucleotide-binding</keyword>
<organism evidence="3 4">
    <name type="scientific">Handroanthus impetiginosus</name>
    <dbReference type="NCBI Taxonomy" id="429701"/>
    <lineage>
        <taxon>Eukaryota</taxon>
        <taxon>Viridiplantae</taxon>
        <taxon>Streptophyta</taxon>
        <taxon>Embryophyta</taxon>
        <taxon>Tracheophyta</taxon>
        <taxon>Spermatophyta</taxon>
        <taxon>Magnoliopsida</taxon>
        <taxon>eudicotyledons</taxon>
        <taxon>Gunneridae</taxon>
        <taxon>Pentapetalae</taxon>
        <taxon>asterids</taxon>
        <taxon>lamiids</taxon>
        <taxon>Lamiales</taxon>
        <taxon>Bignoniaceae</taxon>
        <taxon>Crescentiina</taxon>
        <taxon>Tabebuia alliance</taxon>
        <taxon>Handroanthus</taxon>
    </lineage>
</organism>
<dbReference type="GO" id="GO:0004674">
    <property type="term" value="F:protein serine/threonine kinase activity"/>
    <property type="evidence" value="ECO:0007669"/>
    <property type="project" value="UniProtKB-KW"/>
</dbReference>
<dbReference type="InterPro" id="IPR017441">
    <property type="entry name" value="Protein_kinase_ATP_BS"/>
</dbReference>
<dbReference type="PROSITE" id="PS50011">
    <property type="entry name" value="PROTEIN_KINASE_DOM"/>
    <property type="match status" value="1"/>
</dbReference>
<keyword evidence="3" id="KW-0723">Serine/threonine-protein kinase</keyword>
<accession>A0A2G9GFB9</accession>
<dbReference type="SUPFAM" id="SSF56112">
    <property type="entry name" value="Protein kinase-like (PK-like)"/>
    <property type="match status" value="2"/>
</dbReference>
<keyword evidence="3" id="KW-0808">Transferase</keyword>
<dbReference type="Pfam" id="PF07714">
    <property type="entry name" value="PK_Tyr_Ser-Thr"/>
    <property type="match status" value="2"/>
</dbReference>
<dbReference type="EMBL" id="NKXS01005346">
    <property type="protein sequence ID" value="PIN03912.1"/>
    <property type="molecule type" value="Genomic_DNA"/>
</dbReference>
<keyword evidence="4" id="KW-1185">Reference proteome</keyword>
<evidence type="ECO:0000256" key="1">
    <source>
        <dbReference type="PROSITE-ProRule" id="PRU10141"/>
    </source>
</evidence>
<dbReference type="Proteomes" id="UP000231279">
    <property type="component" value="Unassembled WGS sequence"/>
</dbReference>
<dbReference type="AlphaFoldDB" id="A0A2G9GFB9"/>
<dbReference type="InterPro" id="IPR050994">
    <property type="entry name" value="At_inactive_RLKs"/>
</dbReference>
<dbReference type="GO" id="GO:0005524">
    <property type="term" value="F:ATP binding"/>
    <property type="evidence" value="ECO:0007669"/>
    <property type="project" value="UniProtKB-UniRule"/>
</dbReference>
<feature type="domain" description="Protein kinase" evidence="2">
    <location>
        <begin position="82"/>
        <end position="394"/>
    </location>
</feature>
<reference evidence="4" key="1">
    <citation type="journal article" date="2018" name="Gigascience">
        <title>Genome assembly of the Pink Ipe (Handroanthus impetiginosus, Bignoniaceae), a highly valued, ecologically keystone Neotropical timber forest tree.</title>
        <authorList>
            <person name="Silva-Junior O.B."/>
            <person name="Grattapaglia D."/>
            <person name="Novaes E."/>
            <person name="Collevatti R.G."/>
        </authorList>
    </citation>
    <scope>NUCLEOTIDE SEQUENCE [LARGE SCALE GENOMIC DNA]</scope>
    <source>
        <strain evidence="4">cv. UFG-1</strain>
    </source>
</reference>
<dbReference type="EC" id="2.7.11.1" evidence="3"/>
<dbReference type="PROSITE" id="PS00107">
    <property type="entry name" value="PROTEIN_KINASE_ATP"/>
    <property type="match status" value="1"/>
</dbReference>
<protein>
    <submittedName>
        <fullName evidence="3">Serine/threonine protein kinase</fullName>
        <ecNumber evidence="3">2.7.11.1</ecNumber>
    </submittedName>
</protein>
<name>A0A2G9GFB9_9LAMI</name>
<evidence type="ECO:0000313" key="3">
    <source>
        <dbReference type="EMBL" id="PIN03912.1"/>
    </source>
</evidence>
<gene>
    <name evidence="3" type="ORF">CDL12_23555</name>
</gene>
<evidence type="ECO:0000259" key="2">
    <source>
        <dbReference type="PROSITE" id="PS50011"/>
    </source>
</evidence>
<dbReference type="Gene3D" id="1.10.510.10">
    <property type="entry name" value="Transferase(Phosphotransferase) domain 1"/>
    <property type="match status" value="2"/>
</dbReference>
<evidence type="ECO:0000313" key="4">
    <source>
        <dbReference type="Proteomes" id="UP000231279"/>
    </source>
</evidence>
<comment type="caution">
    <text evidence="3">The sequence shown here is derived from an EMBL/GenBank/DDBJ whole genome shotgun (WGS) entry which is preliminary data.</text>
</comment>
<keyword evidence="1" id="KW-0067">ATP-binding</keyword>
<dbReference type="Gene3D" id="3.30.200.20">
    <property type="entry name" value="Phosphorylase Kinase, domain 1"/>
    <property type="match status" value="1"/>
</dbReference>
<proteinExistence type="predicted"/>
<dbReference type="OrthoDB" id="907176at2759"/>
<dbReference type="FunFam" id="1.10.510.10:FF:000095">
    <property type="entry name" value="protein STRUBBELIG-RECEPTOR FAMILY 8"/>
    <property type="match status" value="1"/>
</dbReference>
<dbReference type="InterPro" id="IPR001245">
    <property type="entry name" value="Ser-Thr/Tyr_kinase_cat_dom"/>
</dbReference>
<dbReference type="PANTHER" id="PTHR48010">
    <property type="entry name" value="OS05G0588300 PROTEIN"/>
    <property type="match status" value="1"/>
</dbReference>
<dbReference type="STRING" id="429701.A0A2G9GFB9"/>
<dbReference type="PANTHER" id="PTHR48010:SF1">
    <property type="entry name" value="PROTEIN KINASE DOMAIN-CONTAINING PROTEIN"/>
    <property type="match status" value="1"/>
</dbReference>
<feature type="binding site" evidence="1">
    <location>
        <position position="342"/>
    </location>
    <ligand>
        <name>ATP</name>
        <dbReference type="ChEBI" id="CHEBI:30616"/>
    </ligand>
</feature>